<dbReference type="Pfam" id="PF01266">
    <property type="entry name" value="DAO"/>
    <property type="match status" value="1"/>
</dbReference>
<dbReference type="AlphaFoldDB" id="A0A8K0X5S1"/>
<comment type="similarity">
    <text evidence="2">Belongs to the MSOX/MTOX family.</text>
</comment>
<evidence type="ECO:0000256" key="1">
    <source>
        <dbReference type="ARBA" id="ARBA00001974"/>
    </source>
</evidence>
<gene>
    <name evidence="8" type="ORF">B0T11DRAFT_55304</name>
</gene>
<keyword evidence="3" id="KW-0285">Flavoprotein</keyword>
<evidence type="ECO:0000256" key="4">
    <source>
        <dbReference type="ARBA" id="ARBA00022827"/>
    </source>
</evidence>
<evidence type="ECO:0000313" key="8">
    <source>
        <dbReference type="EMBL" id="KAH7367575.1"/>
    </source>
</evidence>
<keyword evidence="6" id="KW-1133">Transmembrane helix</keyword>
<evidence type="ECO:0000256" key="2">
    <source>
        <dbReference type="ARBA" id="ARBA00010989"/>
    </source>
</evidence>
<dbReference type="GO" id="GO:0050660">
    <property type="term" value="F:flavin adenine dinucleotide binding"/>
    <property type="evidence" value="ECO:0007669"/>
    <property type="project" value="InterPro"/>
</dbReference>
<sequence length="484" mass="52700">MAPSKLQKDDAVVIVGAGIFGLSTALHLASRGYTNVTVFDRQNYYETLYSYQKGCDAASADLNKIMRSAYGAQTEYQELSFEAIRDWRAWNDEIAAGNVPPGMSRDDRVFINTGVMSLNEGTELPAFERATIDGMVKHGHVDSQLSTTDAAHLKTAADKGLDMDQFRCRSRGKKVVGVMDTSGGVTIADKACRFALHKARAHGAHFVFGPRAGGFDSLVYEDGRVSGIRTRDGKTHGAKLVIMACGGWTPSLVPQLDGLCETTAGSVAVYRLPRGSAAYDRFAPDKFPVWMFKMRDGAGGGLYGFPRDDEGLLKIGYRGTKYTNPRPQADGKERSVPVTRYTEGERLAEIPVQAMDVIAQFVAGFMPELAKEGLDEVAFTRLCWYTDTFDNHFVIDHVPGQEGLLVATGGSGHAFKYLPNIGRWVTDVIEGVGLERPAVRAWRWRELGRATPANVLMEGKKGARALSNVPLTSMSAGHAVSAKL</sequence>
<keyword evidence="9" id="KW-1185">Reference proteome</keyword>
<comment type="caution">
    <text evidence="8">The sequence shown here is derived from an EMBL/GenBank/DDBJ whole genome shotgun (WGS) entry which is preliminary data.</text>
</comment>
<dbReference type="InterPro" id="IPR036188">
    <property type="entry name" value="FAD/NAD-bd_sf"/>
</dbReference>
<evidence type="ECO:0000256" key="3">
    <source>
        <dbReference type="ARBA" id="ARBA00022630"/>
    </source>
</evidence>
<name>A0A8K0X5S1_9PEZI</name>
<comment type="cofactor">
    <cofactor evidence="1">
        <name>FAD</name>
        <dbReference type="ChEBI" id="CHEBI:57692"/>
    </cofactor>
</comment>
<reference evidence="8" key="1">
    <citation type="journal article" date="2021" name="Nat. Commun.">
        <title>Genetic determinants of endophytism in the Arabidopsis root mycobiome.</title>
        <authorList>
            <person name="Mesny F."/>
            <person name="Miyauchi S."/>
            <person name="Thiergart T."/>
            <person name="Pickel B."/>
            <person name="Atanasova L."/>
            <person name="Karlsson M."/>
            <person name="Huettel B."/>
            <person name="Barry K.W."/>
            <person name="Haridas S."/>
            <person name="Chen C."/>
            <person name="Bauer D."/>
            <person name="Andreopoulos W."/>
            <person name="Pangilinan J."/>
            <person name="LaButti K."/>
            <person name="Riley R."/>
            <person name="Lipzen A."/>
            <person name="Clum A."/>
            <person name="Drula E."/>
            <person name="Henrissat B."/>
            <person name="Kohler A."/>
            <person name="Grigoriev I.V."/>
            <person name="Martin F.M."/>
            <person name="Hacquard S."/>
        </authorList>
    </citation>
    <scope>NUCLEOTIDE SEQUENCE</scope>
    <source>
        <strain evidence="8">MPI-CAGE-AT-0016</strain>
    </source>
</reference>
<evidence type="ECO:0000313" key="9">
    <source>
        <dbReference type="Proteomes" id="UP000813385"/>
    </source>
</evidence>
<dbReference type="GO" id="GO:0008115">
    <property type="term" value="F:sarcosine oxidase activity"/>
    <property type="evidence" value="ECO:0007669"/>
    <property type="project" value="TreeGrafter"/>
</dbReference>
<dbReference type="EMBL" id="JAGPXD010000002">
    <property type="protein sequence ID" value="KAH7367575.1"/>
    <property type="molecule type" value="Genomic_DNA"/>
</dbReference>
<dbReference type="SUPFAM" id="SSF54373">
    <property type="entry name" value="FAD-linked reductases, C-terminal domain"/>
    <property type="match status" value="1"/>
</dbReference>
<feature type="transmembrane region" description="Helical" evidence="6">
    <location>
        <begin position="12"/>
        <end position="29"/>
    </location>
</feature>
<keyword evidence="6" id="KW-0472">Membrane</keyword>
<evidence type="ECO:0000259" key="7">
    <source>
        <dbReference type="Pfam" id="PF01266"/>
    </source>
</evidence>
<dbReference type="PANTHER" id="PTHR10961">
    <property type="entry name" value="PEROXISOMAL SARCOSINE OXIDASE"/>
    <property type="match status" value="1"/>
</dbReference>
<dbReference type="InterPro" id="IPR006076">
    <property type="entry name" value="FAD-dep_OxRdtase"/>
</dbReference>
<organism evidence="8 9">
    <name type="scientific">Plectosphaerella cucumerina</name>
    <dbReference type="NCBI Taxonomy" id="40658"/>
    <lineage>
        <taxon>Eukaryota</taxon>
        <taxon>Fungi</taxon>
        <taxon>Dikarya</taxon>
        <taxon>Ascomycota</taxon>
        <taxon>Pezizomycotina</taxon>
        <taxon>Sordariomycetes</taxon>
        <taxon>Hypocreomycetidae</taxon>
        <taxon>Glomerellales</taxon>
        <taxon>Plectosphaerellaceae</taxon>
        <taxon>Plectosphaerella</taxon>
    </lineage>
</organism>
<keyword evidence="4" id="KW-0274">FAD</keyword>
<dbReference type="PANTHER" id="PTHR10961:SF15">
    <property type="entry name" value="FAD DEPENDENT OXIDOREDUCTASE DOMAIN-CONTAINING PROTEIN"/>
    <property type="match status" value="1"/>
</dbReference>
<dbReference type="InterPro" id="IPR045170">
    <property type="entry name" value="MTOX"/>
</dbReference>
<dbReference type="Gene3D" id="3.50.50.60">
    <property type="entry name" value="FAD/NAD(P)-binding domain"/>
    <property type="match status" value="1"/>
</dbReference>
<keyword evidence="6" id="KW-0812">Transmembrane</keyword>
<protein>
    <submittedName>
        <fullName evidence="8">FAD dependent oxidoreductase</fullName>
    </submittedName>
</protein>
<dbReference type="Gene3D" id="3.30.9.10">
    <property type="entry name" value="D-Amino Acid Oxidase, subunit A, domain 2"/>
    <property type="match status" value="1"/>
</dbReference>
<evidence type="ECO:0000256" key="6">
    <source>
        <dbReference type="SAM" id="Phobius"/>
    </source>
</evidence>
<dbReference type="OrthoDB" id="2219495at2759"/>
<feature type="domain" description="FAD dependent oxidoreductase" evidence="7">
    <location>
        <begin position="12"/>
        <end position="427"/>
    </location>
</feature>
<evidence type="ECO:0000256" key="5">
    <source>
        <dbReference type="ARBA" id="ARBA00023002"/>
    </source>
</evidence>
<dbReference type="SUPFAM" id="SSF51905">
    <property type="entry name" value="FAD/NAD(P)-binding domain"/>
    <property type="match status" value="1"/>
</dbReference>
<keyword evidence="5" id="KW-0560">Oxidoreductase</keyword>
<proteinExistence type="inferred from homology"/>
<dbReference type="Proteomes" id="UP000813385">
    <property type="component" value="Unassembled WGS sequence"/>
</dbReference>
<accession>A0A8K0X5S1</accession>